<protein>
    <submittedName>
        <fullName evidence="1">Uncharacterized protein</fullName>
    </submittedName>
</protein>
<sequence>MISSVRSLPNMAASAQKPPSSDLAYDPVGTPPELRDVDYLNQVLRLSPEKTEAYLDELIMKAKNLGIAVSRPSSPDSMDDKRNPSGAESSITVDTNHARTASTGSHGSASTNLTTHSSNIDYPEHLGRIITRKRSRTPTFAQYENYLAQVDPTLNQPKFMSPSTTETESAPSLFSVSTSRSYISLKRGLSKLRRRRRIPPCPGDMVMSCSACREDLEPDQALEKLPCGHSYCPRCLRIMINQATTEESKMPPRCCTQPIPSSTVKSVLSREEQVKFLKAVVQFSTPWEARVFCSNPTCGEFIPPRTKFDPKYPFQAVCRRCKMRVCIMCKRNAHPIGQDCPDDLELDAVLKMGEKSGWRRCYKCRTLVELTQGCTHMTCRCRAQFCYICGAVWDPMVGCPNFCNGEAEMERRRIEEEARVAALVAEEAAKEEVAAKEMAERLEAETRSRDCKEFKALRGEQVKEMERFRVFERKSKWLMWTRHAHQKLAIVEKQSAAIERMKERHAKTSANLEDRQVTAEMELRSTLEQSERNVRIRLKHMEAYCDGLGKNPDTTLPSRIVTERDLRELGQQYNVEKNMKQLHQAKINVMRDRQAKALEELLERQESEMSKLMEKNRREQENLESDFADEEDALTTTFTQRRSTLEKRWELEMEIMRKELENERGLRYASVAPLEWPYDKELLDDGLSAVDE</sequence>
<dbReference type="Proteomes" id="UP001497700">
    <property type="component" value="Unassembled WGS sequence"/>
</dbReference>
<accession>A0ACB9Z4H2</accession>
<reference evidence="1 2" key="1">
    <citation type="journal article" date="2022" name="New Phytol.">
        <title>Ecological generalism drives hyperdiversity of secondary metabolite gene clusters in xylarialean endophytes.</title>
        <authorList>
            <person name="Franco M.E.E."/>
            <person name="Wisecaver J.H."/>
            <person name="Arnold A.E."/>
            <person name="Ju Y.M."/>
            <person name="Slot J.C."/>
            <person name="Ahrendt S."/>
            <person name="Moore L.P."/>
            <person name="Eastman K.E."/>
            <person name="Scott K."/>
            <person name="Konkel Z."/>
            <person name="Mondo S.J."/>
            <person name="Kuo A."/>
            <person name="Hayes R.D."/>
            <person name="Haridas S."/>
            <person name="Andreopoulos B."/>
            <person name="Riley R."/>
            <person name="LaButti K."/>
            <person name="Pangilinan J."/>
            <person name="Lipzen A."/>
            <person name="Amirebrahimi M."/>
            <person name="Yan J."/>
            <person name="Adam C."/>
            <person name="Keymanesh K."/>
            <person name="Ng V."/>
            <person name="Louie K."/>
            <person name="Northen T."/>
            <person name="Drula E."/>
            <person name="Henrissat B."/>
            <person name="Hsieh H.M."/>
            <person name="Youens-Clark K."/>
            <person name="Lutzoni F."/>
            <person name="Miadlikowska J."/>
            <person name="Eastwood D.C."/>
            <person name="Hamelin R.C."/>
            <person name="Grigoriev I.V."/>
            <person name="U'Ren J.M."/>
        </authorList>
    </citation>
    <scope>NUCLEOTIDE SEQUENCE [LARGE SCALE GENOMIC DNA]</scope>
    <source>
        <strain evidence="1 2">CBS 119005</strain>
    </source>
</reference>
<proteinExistence type="predicted"/>
<evidence type="ECO:0000313" key="2">
    <source>
        <dbReference type="Proteomes" id="UP001497700"/>
    </source>
</evidence>
<evidence type="ECO:0000313" key="1">
    <source>
        <dbReference type="EMBL" id="KAI4866314.1"/>
    </source>
</evidence>
<comment type="caution">
    <text evidence="1">The sequence shown here is derived from an EMBL/GenBank/DDBJ whole genome shotgun (WGS) entry which is preliminary data.</text>
</comment>
<organism evidence="1 2">
    <name type="scientific">Hypoxylon rubiginosum</name>
    <dbReference type="NCBI Taxonomy" id="110542"/>
    <lineage>
        <taxon>Eukaryota</taxon>
        <taxon>Fungi</taxon>
        <taxon>Dikarya</taxon>
        <taxon>Ascomycota</taxon>
        <taxon>Pezizomycotina</taxon>
        <taxon>Sordariomycetes</taxon>
        <taxon>Xylariomycetidae</taxon>
        <taxon>Xylariales</taxon>
        <taxon>Hypoxylaceae</taxon>
        <taxon>Hypoxylon</taxon>
    </lineage>
</organism>
<gene>
    <name evidence="1" type="ORF">F4820DRAFT_260092</name>
</gene>
<name>A0ACB9Z4H2_9PEZI</name>
<dbReference type="EMBL" id="MU393460">
    <property type="protein sequence ID" value="KAI4866314.1"/>
    <property type="molecule type" value="Genomic_DNA"/>
</dbReference>
<keyword evidence="2" id="KW-1185">Reference proteome</keyword>